<keyword evidence="1" id="KW-0812">Transmembrane</keyword>
<accession>A0A532VB39</accession>
<feature type="transmembrane region" description="Helical" evidence="1">
    <location>
        <begin position="386"/>
        <end position="404"/>
    </location>
</feature>
<organism evidence="2 3">
    <name type="scientific">candidate division TA06 bacterium B3_TA06</name>
    <dbReference type="NCBI Taxonomy" id="2012487"/>
    <lineage>
        <taxon>Bacteria</taxon>
        <taxon>Bacteria division TA06</taxon>
    </lineage>
</organism>
<protein>
    <submittedName>
        <fullName evidence="2">Uncharacterized protein</fullName>
    </submittedName>
</protein>
<evidence type="ECO:0000313" key="2">
    <source>
        <dbReference type="EMBL" id="TKJ44381.1"/>
    </source>
</evidence>
<dbReference type="AlphaFoldDB" id="A0A532VB39"/>
<feature type="transmembrane region" description="Helical" evidence="1">
    <location>
        <begin position="14"/>
        <end position="35"/>
    </location>
</feature>
<keyword evidence="1" id="KW-1133">Transmembrane helix</keyword>
<gene>
    <name evidence="2" type="ORF">CEE36_01160</name>
</gene>
<name>A0A532VB39_UNCT6</name>
<evidence type="ECO:0000256" key="1">
    <source>
        <dbReference type="SAM" id="Phobius"/>
    </source>
</evidence>
<comment type="caution">
    <text evidence="2">The sequence shown here is derived from an EMBL/GenBank/DDBJ whole genome shotgun (WGS) entry which is preliminary data.</text>
</comment>
<proteinExistence type="predicted"/>
<dbReference type="EMBL" id="NJBO01000001">
    <property type="protein sequence ID" value="TKJ44381.1"/>
    <property type="molecule type" value="Genomic_DNA"/>
</dbReference>
<sequence length="413" mass="46660">MKFLKWLTNIDRRIIFLLMIGVVLVPMLFTIPIPFEIGEPVQKAFNAIDTLKSGSVIMFSVDYDATSYPECQPMIVAITNHAFRKDLRIILLGHIPTGLPLGQEAVERGAAEYNQNHEAEYQQAVEHAGEDLDKYTAGYREVLKTAAAEFDQEYTLQHQETLDSLVFHYLEEVDSAAIKFQKHIFEYWKAVKYAGEEFNRHAAEYQKRLKGDVREQNPGYVRILERAAAEYNKHITEYQEALGHAADQYLKRYGIDFVNLGYRPGMVPIIVGMGREIRDFYRQDYQNINVDSLPMMVGVHNYDDIAILASFAHGIQVETWIAFAGARFGQQIIGGVTGVVAPDLYPYLQSGQLAGFLGGLKGASEYESLIEKKGLATRGMPAQSTAHILVIILIVIGSIAEFAMDIAERRRRR</sequence>
<keyword evidence="1" id="KW-0472">Membrane</keyword>
<dbReference type="Proteomes" id="UP000317778">
    <property type="component" value="Unassembled WGS sequence"/>
</dbReference>
<reference evidence="2 3" key="1">
    <citation type="submission" date="2017-06" db="EMBL/GenBank/DDBJ databases">
        <title>Novel microbial phyla capable of carbon fixation and sulfur reduction in deep-sea sediments.</title>
        <authorList>
            <person name="Huang J."/>
            <person name="Baker B."/>
            <person name="Wang Y."/>
        </authorList>
    </citation>
    <scope>NUCLEOTIDE SEQUENCE [LARGE SCALE GENOMIC DNA]</scope>
    <source>
        <strain evidence="2">B3_TA06</strain>
    </source>
</reference>
<evidence type="ECO:0000313" key="3">
    <source>
        <dbReference type="Proteomes" id="UP000317778"/>
    </source>
</evidence>